<dbReference type="EMBL" id="CM001368">
    <property type="protein sequence ID" value="EHJ49560.1"/>
    <property type="molecule type" value="Genomic_DNA"/>
</dbReference>
<reference evidence="2" key="1">
    <citation type="journal article" date="2015" name="Genome Announc.">
        <title>High-Quality Draft Genome Sequence of Desulfovibrio carbinoliphilus FW-101-2B, an Organic Acid-Oxidizing Sulfate-Reducing Bacterium Isolated from Uranium(VI)-Contaminated Groundwater.</title>
        <authorList>
            <person name="Ramsay B.D."/>
            <person name="Hwang C."/>
            <person name="Woo H.L."/>
            <person name="Carroll S.L."/>
            <person name="Lucas S."/>
            <person name="Han J."/>
            <person name="Lapidus A.L."/>
            <person name="Cheng J.F."/>
            <person name="Goodwin L.A."/>
            <person name="Pitluck S."/>
            <person name="Peters L."/>
            <person name="Chertkov O."/>
            <person name="Held B."/>
            <person name="Detter J.C."/>
            <person name="Han C.S."/>
            <person name="Tapia R."/>
            <person name="Land M.L."/>
            <person name="Hauser L.J."/>
            <person name="Kyrpides N.C."/>
            <person name="Ivanova N.N."/>
            <person name="Mikhailova N."/>
            <person name="Pagani I."/>
            <person name="Woyke T."/>
            <person name="Arkin A.P."/>
            <person name="Dehal P."/>
            <person name="Chivian D."/>
            <person name="Criddle C.S."/>
            <person name="Wu W."/>
            <person name="Chakraborty R."/>
            <person name="Hazen T.C."/>
            <person name="Fields M.W."/>
        </authorList>
    </citation>
    <scope>NUCLEOTIDE SEQUENCE [LARGE SCALE GENOMIC DNA]</scope>
    <source>
        <strain evidence="2">FW-101-2B</strain>
    </source>
</reference>
<proteinExistence type="predicted"/>
<name>G7Q5K1_9BACT</name>
<gene>
    <name evidence="1" type="ORF">DFW101_3564</name>
</gene>
<sequence>MTTIITTSGHPVRLDPVHYILARPEDVAEQQAFAALAEAGREDEVFRRLDAARTACVGRIEARRIGGKAV</sequence>
<dbReference type="AlphaFoldDB" id="G7Q5K1"/>
<accession>G7Q5K1</accession>
<evidence type="ECO:0000313" key="1">
    <source>
        <dbReference type="EMBL" id="EHJ49560.1"/>
    </source>
</evidence>
<evidence type="ECO:0000313" key="2">
    <source>
        <dbReference type="Proteomes" id="UP000004662"/>
    </source>
</evidence>
<dbReference type="STRING" id="694327.DFW101_3564"/>
<organism evidence="1 2">
    <name type="scientific">Solidesulfovibrio carbinoliphilus subsp. oakridgensis</name>
    <dbReference type="NCBI Taxonomy" id="694327"/>
    <lineage>
        <taxon>Bacteria</taxon>
        <taxon>Pseudomonadati</taxon>
        <taxon>Thermodesulfobacteriota</taxon>
        <taxon>Desulfovibrionia</taxon>
        <taxon>Desulfovibrionales</taxon>
        <taxon>Desulfovibrionaceae</taxon>
        <taxon>Solidesulfovibrio</taxon>
    </lineage>
</organism>
<dbReference type="Proteomes" id="UP000004662">
    <property type="component" value="Chromosome"/>
</dbReference>
<dbReference type="RefSeq" id="WP_009182884.1">
    <property type="nucleotide sequence ID" value="NZ_CM001368.1"/>
</dbReference>
<dbReference type="HOGENOM" id="CLU_2751275_0_0_7"/>
<protein>
    <submittedName>
        <fullName evidence="1">S-layer-like array protein</fullName>
    </submittedName>
</protein>
<keyword evidence="2" id="KW-1185">Reference proteome</keyword>